<keyword evidence="2" id="KW-0813">Transport</keyword>
<comment type="caution">
    <text evidence="7">The sequence shown here is derived from an EMBL/GenBank/DDBJ whole genome shotgun (WGS) entry which is preliminary data.</text>
</comment>
<protein>
    <submittedName>
        <fullName evidence="7">Branched-chain amino acid ABC transporter substrate-binding protein</fullName>
    </submittedName>
</protein>
<keyword evidence="4" id="KW-0029">Amino-acid transport</keyword>
<keyword evidence="3 5" id="KW-0732">Signal</keyword>
<dbReference type="PANTHER" id="PTHR30483">
    <property type="entry name" value="LEUCINE-SPECIFIC-BINDING PROTEIN"/>
    <property type="match status" value="1"/>
</dbReference>
<comment type="similarity">
    <text evidence="1">Belongs to the leucine-binding protein family.</text>
</comment>
<dbReference type="RefSeq" id="WP_121085683.1">
    <property type="nucleotide sequence ID" value="NZ_RBZU01000003.1"/>
</dbReference>
<feature type="chain" id="PRO_5019759436" evidence="5">
    <location>
        <begin position="22"/>
        <end position="414"/>
    </location>
</feature>
<gene>
    <name evidence="7" type="ORF">D7S86_09370</name>
</gene>
<accession>A0A494Y1I9</accession>
<feature type="signal peptide" evidence="5">
    <location>
        <begin position="1"/>
        <end position="21"/>
    </location>
</feature>
<dbReference type="Proteomes" id="UP000270342">
    <property type="component" value="Unassembled WGS sequence"/>
</dbReference>
<dbReference type="PRINTS" id="PR00337">
    <property type="entry name" value="LEUILEVALBP"/>
</dbReference>
<organism evidence="7 8">
    <name type="scientific">Pararobbsia silviterrae</name>
    <dbReference type="NCBI Taxonomy" id="1792498"/>
    <lineage>
        <taxon>Bacteria</taxon>
        <taxon>Pseudomonadati</taxon>
        <taxon>Pseudomonadota</taxon>
        <taxon>Betaproteobacteria</taxon>
        <taxon>Burkholderiales</taxon>
        <taxon>Burkholderiaceae</taxon>
        <taxon>Pararobbsia</taxon>
    </lineage>
</organism>
<name>A0A494Y1I9_9BURK</name>
<proteinExistence type="inferred from homology"/>
<dbReference type="InterPro" id="IPR028082">
    <property type="entry name" value="Peripla_BP_I"/>
</dbReference>
<evidence type="ECO:0000259" key="6">
    <source>
        <dbReference type="Pfam" id="PF13458"/>
    </source>
</evidence>
<dbReference type="InterPro" id="IPR028081">
    <property type="entry name" value="Leu-bd"/>
</dbReference>
<dbReference type="OrthoDB" id="5289062at2"/>
<dbReference type="Pfam" id="PF13458">
    <property type="entry name" value="Peripla_BP_6"/>
    <property type="match status" value="1"/>
</dbReference>
<dbReference type="EMBL" id="RBZU01000003">
    <property type="protein sequence ID" value="RKP56567.1"/>
    <property type="molecule type" value="Genomic_DNA"/>
</dbReference>
<feature type="domain" description="Leucine-binding protein" evidence="6">
    <location>
        <begin position="23"/>
        <end position="377"/>
    </location>
</feature>
<evidence type="ECO:0000256" key="3">
    <source>
        <dbReference type="ARBA" id="ARBA00022729"/>
    </source>
</evidence>
<dbReference type="InterPro" id="IPR000709">
    <property type="entry name" value="Leu_Ile_Val-bd"/>
</dbReference>
<dbReference type="InterPro" id="IPR051010">
    <property type="entry name" value="BCAA_transport"/>
</dbReference>
<evidence type="ECO:0000313" key="8">
    <source>
        <dbReference type="Proteomes" id="UP000270342"/>
    </source>
</evidence>
<dbReference type="AlphaFoldDB" id="A0A494Y1I9"/>
<evidence type="ECO:0000256" key="5">
    <source>
        <dbReference type="SAM" id="SignalP"/>
    </source>
</evidence>
<evidence type="ECO:0000256" key="1">
    <source>
        <dbReference type="ARBA" id="ARBA00010062"/>
    </source>
</evidence>
<keyword evidence="8" id="KW-1185">Reference proteome</keyword>
<evidence type="ECO:0000256" key="2">
    <source>
        <dbReference type="ARBA" id="ARBA00022448"/>
    </source>
</evidence>
<dbReference type="SUPFAM" id="SSF53822">
    <property type="entry name" value="Periplasmic binding protein-like I"/>
    <property type="match status" value="1"/>
</dbReference>
<reference evidence="7 8" key="1">
    <citation type="submission" date="2018-10" db="EMBL/GenBank/DDBJ databases">
        <title>Robbsia sp. DHC34, isolated from soil.</title>
        <authorList>
            <person name="Gao Z.-H."/>
            <person name="Qiu L.-H."/>
        </authorList>
    </citation>
    <scope>NUCLEOTIDE SEQUENCE [LARGE SCALE GENOMIC DNA]</scope>
    <source>
        <strain evidence="7 8">DHC34</strain>
    </source>
</reference>
<dbReference type="Gene3D" id="3.40.50.2300">
    <property type="match status" value="2"/>
</dbReference>
<sequence>MTRKWIAAAALGAVWSVAAHAEPLKIAMIEALSGPAAQTGIAFDEGMRYGVAKINEAGGFNGAKVELKEYDNQGGPTGAAEKLKLAIADGARIVSSASSSAVAAQLTEDIRKYNLRNPGKEIIYYNVGSEAYDLTADKCQFWFFRMATNPYVRMNALVRVMSQTGVLGTKVYSINQNYSYGIDQQNAQAAAVKKWSNGKATIVEATLHDTNKIQDFSPYVAKIKASGAQTVLSGNWANDIILLEKAAGDAGLKVRFGNTSLDTPGTLGNIGESAQGSYLVKIYNLEAGGDAGKTFIEDFKSKIGHYPYTEEPTAVFAMMLLGNALKTVDAKGGAVDATKIALALEKTTYASPIGQWSIRKEDHQAIMPITVSEVSKDARYKVDGTDMGFKLISVVSAQDAAVAVSPDCKMKRPD</sequence>
<evidence type="ECO:0000256" key="4">
    <source>
        <dbReference type="ARBA" id="ARBA00022970"/>
    </source>
</evidence>
<dbReference type="GO" id="GO:0006865">
    <property type="term" value="P:amino acid transport"/>
    <property type="evidence" value="ECO:0007669"/>
    <property type="project" value="UniProtKB-KW"/>
</dbReference>
<evidence type="ECO:0000313" key="7">
    <source>
        <dbReference type="EMBL" id="RKP56567.1"/>
    </source>
</evidence>